<organism evidence="2 3">
    <name type="scientific">Haloferula chungangensis</name>
    <dbReference type="NCBI Taxonomy" id="1048331"/>
    <lineage>
        <taxon>Bacteria</taxon>
        <taxon>Pseudomonadati</taxon>
        <taxon>Verrucomicrobiota</taxon>
        <taxon>Verrucomicrobiia</taxon>
        <taxon>Verrucomicrobiales</taxon>
        <taxon>Verrucomicrobiaceae</taxon>
        <taxon>Haloferula</taxon>
    </lineage>
</organism>
<dbReference type="Proteomes" id="UP001596472">
    <property type="component" value="Unassembled WGS sequence"/>
</dbReference>
<feature type="region of interest" description="Disordered" evidence="1">
    <location>
        <begin position="1"/>
        <end position="28"/>
    </location>
</feature>
<name>A0ABW2L9F2_9BACT</name>
<evidence type="ECO:0000313" key="2">
    <source>
        <dbReference type="EMBL" id="MFC7338997.1"/>
    </source>
</evidence>
<sequence>MLIRSNLESEGLWVEQNPPRADKPTQNELEEELRKLRQKTVELEAVLEEVQKEEEQ</sequence>
<evidence type="ECO:0000256" key="1">
    <source>
        <dbReference type="SAM" id="MobiDB-lite"/>
    </source>
</evidence>
<dbReference type="EMBL" id="JBHTBS010000011">
    <property type="protein sequence ID" value="MFC7338997.1"/>
    <property type="molecule type" value="Genomic_DNA"/>
</dbReference>
<dbReference type="RefSeq" id="WP_379715043.1">
    <property type="nucleotide sequence ID" value="NZ_JBHTBS010000011.1"/>
</dbReference>
<evidence type="ECO:0000313" key="3">
    <source>
        <dbReference type="Proteomes" id="UP001596472"/>
    </source>
</evidence>
<keyword evidence="3" id="KW-1185">Reference proteome</keyword>
<proteinExistence type="predicted"/>
<comment type="caution">
    <text evidence="2">The sequence shown here is derived from an EMBL/GenBank/DDBJ whole genome shotgun (WGS) entry which is preliminary data.</text>
</comment>
<accession>A0ABW2L9F2</accession>
<reference evidence="3" key="1">
    <citation type="journal article" date="2019" name="Int. J. Syst. Evol. Microbiol.">
        <title>The Global Catalogue of Microorganisms (GCM) 10K type strain sequencing project: providing services to taxonomists for standard genome sequencing and annotation.</title>
        <authorList>
            <consortium name="The Broad Institute Genomics Platform"/>
            <consortium name="The Broad Institute Genome Sequencing Center for Infectious Disease"/>
            <person name="Wu L."/>
            <person name="Ma J."/>
        </authorList>
    </citation>
    <scope>NUCLEOTIDE SEQUENCE [LARGE SCALE GENOMIC DNA]</scope>
    <source>
        <strain evidence="3">CGMCC 4.1467</strain>
    </source>
</reference>
<protein>
    <submittedName>
        <fullName evidence="2">Uncharacterized protein</fullName>
    </submittedName>
</protein>
<gene>
    <name evidence="2" type="ORF">ACFQY0_17505</name>
</gene>